<feature type="transmembrane region" description="Helical" evidence="1">
    <location>
        <begin position="159"/>
        <end position="181"/>
    </location>
</feature>
<dbReference type="OrthoDB" id="1681403at2"/>
<keyword evidence="3" id="KW-1185">Reference proteome</keyword>
<reference evidence="3" key="1">
    <citation type="submission" date="2018-11" db="EMBL/GenBank/DDBJ databases">
        <title>Complete genome sequence of Paenibacillus sp. ML311-T8.</title>
        <authorList>
            <person name="Nam Y.-D."/>
            <person name="Kang J."/>
            <person name="Chung W.-H."/>
            <person name="Park Y.S."/>
        </authorList>
    </citation>
    <scope>NUCLEOTIDE SEQUENCE [LARGE SCALE GENOMIC DNA]</scope>
    <source>
        <strain evidence="3">ML311-T8</strain>
    </source>
</reference>
<proteinExistence type="predicted"/>
<accession>A0A6B8RCM8</accession>
<protein>
    <submittedName>
        <fullName evidence="2">Uncharacterized protein</fullName>
    </submittedName>
</protein>
<keyword evidence="1" id="KW-0812">Transmembrane</keyword>
<dbReference type="AlphaFoldDB" id="A0A6B8RCM8"/>
<feature type="transmembrane region" description="Helical" evidence="1">
    <location>
        <begin position="345"/>
        <end position="366"/>
    </location>
</feature>
<evidence type="ECO:0000256" key="1">
    <source>
        <dbReference type="SAM" id="Phobius"/>
    </source>
</evidence>
<dbReference type="RefSeq" id="WP_155699036.1">
    <property type="nucleotide sequence ID" value="NZ_CP034235.1"/>
</dbReference>
<keyword evidence="1" id="KW-1133">Transmembrane helix</keyword>
<evidence type="ECO:0000313" key="2">
    <source>
        <dbReference type="EMBL" id="QGQ94039.1"/>
    </source>
</evidence>
<dbReference type="EMBL" id="CP034235">
    <property type="protein sequence ID" value="QGQ94039.1"/>
    <property type="molecule type" value="Genomic_DNA"/>
</dbReference>
<feature type="transmembrane region" description="Helical" evidence="1">
    <location>
        <begin position="315"/>
        <end position="339"/>
    </location>
</feature>
<keyword evidence="1" id="KW-0472">Membrane</keyword>
<evidence type="ECO:0000313" key="3">
    <source>
        <dbReference type="Proteomes" id="UP000426246"/>
    </source>
</evidence>
<sequence length="412" mass="47045">MKNNSRRKLVYVNLIGTTQIHLRHPLIIAWWSAAFPGFGHLLLSKYLRGFLLFGWELLINTKAHINMAMIYTFTGQFDKAADILDIRWMSLYAPVYLYAIYDSYRTTVDLNHVHVLAKRENTDFDSFAIGSLEINYLDKRSPRMAFLWSLLMPGMGQLFIHRLTTAFFVLAGWIALCYQSHFLEGLQYTLLGQFTKAKDVVNFNFLLYLPSIYGFALYDAYVNTVENNKFFDYEQKKYLTKNFQIPTFNFPRTQPNQEEGEFMHVVSSFDHTIYLELAITALVEEGIPKEDIFAVPLDKKKEKRKMFDTIHASDGISLFDSGIALGTALAVIGSSYGFIIVGGPILWGVIGALAGFLIGFIIDIFYKAEKTNNPRVGKSTEVFVIVNCSKHQVSMVEDILWTHFAFGVSHVT</sequence>
<dbReference type="Proteomes" id="UP000426246">
    <property type="component" value="Chromosome"/>
</dbReference>
<name>A0A6B8RCM8_9BACL</name>
<organism evidence="2 3">
    <name type="scientific">Paenibacillus psychroresistens</name>
    <dbReference type="NCBI Taxonomy" id="1778678"/>
    <lineage>
        <taxon>Bacteria</taxon>
        <taxon>Bacillati</taxon>
        <taxon>Bacillota</taxon>
        <taxon>Bacilli</taxon>
        <taxon>Bacillales</taxon>
        <taxon>Paenibacillaceae</taxon>
        <taxon>Paenibacillus</taxon>
    </lineage>
</organism>
<feature type="transmembrane region" description="Helical" evidence="1">
    <location>
        <begin position="201"/>
        <end position="221"/>
    </location>
</feature>
<gene>
    <name evidence="2" type="ORF">EHS13_03490</name>
</gene>
<dbReference type="KEGG" id="ppsc:EHS13_03490"/>